<evidence type="ECO:0000313" key="7">
    <source>
        <dbReference type="Proteomes" id="UP001183648"/>
    </source>
</evidence>
<keyword evidence="7" id="KW-1185">Reference proteome</keyword>
<dbReference type="InterPro" id="IPR006108">
    <property type="entry name" value="3HC_DH_C"/>
</dbReference>
<dbReference type="InterPro" id="IPR008927">
    <property type="entry name" value="6-PGluconate_DH-like_C_sf"/>
</dbReference>
<dbReference type="Pfam" id="PF02737">
    <property type="entry name" value="3HCDH_N"/>
    <property type="match status" value="1"/>
</dbReference>
<dbReference type="SUPFAM" id="SSF48179">
    <property type="entry name" value="6-phosphogluconate dehydrogenase C-terminal domain-like"/>
    <property type="match status" value="1"/>
</dbReference>
<name>A0ABU2BV57_9ACTN</name>
<dbReference type="InterPro" id="IPR036291">
    <property type="entry name" value="NAD(P)-bd_dom_sf"/>
</dbReference>
<dbReference type="Gene3D" id="3.40.50.720">
    <property type="entry name" value="NAD(P)-binding Rossmann-like Domain"/>
    <property type="match status" value="1"/>
</dbReference>
<dbReference type="PANTHER" id="PTHR48075:SF5">
    <property type="entry name" value="3-HYDROXYBUTYRYL-COA DEHYDROGENASE"/>
    <property type="match status" value="1"/>
</dbReference>
<comment type="similarity">
    <text evidence="2">Belongs to the 3-hydroxyacyl-CoA dehydrogenase family.</text>
</comment>
<comment type="pathway">
    <text evidence="1">Lipid metabolism; butanoate metabolism.</text>
</comment>
<dbReference type="EC" id="1.1.1.157" evidence="6"/>
<keyword evidence="3 6" id="KW-0560">Oxidoreductase</keyword>
<dbReference type="EMBL" id="JAVDYG010000001">
    <property type="protein sequence ID" value="MDR7362521.1"/>
    <property type="molecule type" value="Genomic_DNA"/>
</dbReference>
<feature type="domain" description="3-hydroxyacyl-CoA dehydrogenase NAD binding" evidence="5">
    <location>
        <begin position="5"/>
        <end position="163"/>
    </location>
</feature>
<feature type="domain" description="3-hydroxyacyl-CoA dehydrogenase C-terminal" evidence="4">
    <location>
        <begin position="168"/>
        <end position="267"/>
    </location>
</feature>
<evidence type="ECO:0000256" key="1">
    <source>
        <dbReference type="ARBA" id="ARBA00005086"/>
    </source>
</evidence>
<dbReference type="GO" id="GO:0008691">
    <property type="term" value="F:3-hydroxybutyryl-CoA dehydrogenase activity"/>
    <property type="evidence" value="ECO:0007669"/>
    <property type="project" value="UniProtKB-EC"/>
</dbReference>
<organism evidence="6 7">
    <name type="scientific">Nocardioides marmoribigeumensis</name>
    <dbReference type="NCBI Taxonomy" id="433649"/>
    <lineage>
        <taxon>Bacteria</taxon>
        <taxon>Bacillati</taxon>
        <taxon>Actinomycetota</taxon>
        <taxon>Actinomycetes</taxon>
        <taxon>Propionibacteriales</taxon>
        <taxon>Nocardioidaceae</taxon>
        <taxon>Nocardioides</taxon>
    </lineage>
</organism>
<proteinExistence type="inferred from homology"/>
<dbReference type="Proteomes" id="UP001183648">
    <property type="component" value="Unassembled WGS sequence"/>
</dbReference>
<reference evidence="6 7" key="1">
    <citation type="submission" date="2023-07" db="EMBL/GenBank/DDBJ databases">
        <title>Sequencing the genomes of 1000 actinobacteria strains.</title>
        <authorList>
            <person name="Klenk H.-P."/>
        </authorList>
    </citation>
    <scope>NUCLEOTIDE SEQUENCE [LARGE SCALE GENOMIC DNA]</scope>
    <source>
        <strain evidence="6 7">DSM 19426</strain>
    </source>
</reference>
<evidence type="ECO:0000256" key="3">
    <source>
        <dbReference type="ARBA" id="ARBA00023002"/>
    </source>
</evidence>
<protein>
    <submittedName>
        <fullName evidence="6">3-hydroxybutyryl-CoA dehydrogenase</fullName>
        <ecNumber evidence="6">1.1.1.157</ecNumber>
    </submittedName>
</protein>
<dbReference type="PANTHER" id="PTHR48075">
    <property type="entry name" value="3-HYDROXYACYL-COA DEHYDROGENASE FAMILY PROTEIN"/>
    <property type="match status" value="1"/>
</dbReference>
<dbReference type="InterPro" id="IPR006176">
    <property type="entry name" value="3-OHacyl-CoA_DH_NAD-bd"/>
</dbReference>
<evidence type="ECO:0000256" key="2">
    <source>
        <dbReference type="ARBA" id="ARBA00009463"/>
    </source>
</evidence>
<dbReference type="Gene3D" id="1.10.1040.10">
    <property type="entry name" value="N-(1-d-carboxylethyl)-l-norvaline Dehydrogenase, domain 2"/>
    <property type="match status" value="1"/>
</dbReference>
<dbReference type="PIRSF" id="PIRSF000105">
    <property type="entry name" value="HCDH"/>
    <property type="match status" value="1"/>
</dbReference>
<evidence type="ECO:0000259" key="4">
    <source>
        <dbReference type="Pfam" id="PF00725"/>
    </source>
</evidence>
<comment type="caution">
    <text evidence="6">The sequence shown here is derived from an EMBL/GenBank/DDBJ whole genome shotgun (WGS) entry which is preliminary data.</text>
</comment>
<dbReference type="Pfam" id="PF00725">
    <property type="entry name" value="3HCDH"/>
    <property type="match status" value="1"/>
</dbReference>
<evidence type="ECO:0000259" key="5">
    <source>
        <dbReference type="Pfam" id="PF02737"/>
    </source>
</evidence>
<gene>
    <name evidence="6" type="ORF">J2S63_002074</name>
</gene>
<sequence>MGQVVAVLGGGTMGRGIARCLAGHVPVRVYDASDEVRQALTSEWADAPVLGVDVAADVEEAVAGASVVLESVSEELETKVAVLSAVREATGPDVTVGTNTSSLDLTVLGDRAGIPDRLVGVHWFNPPEVVPGVEVAAPERVDAVHVRRVTELLRLIDKVPLPVGATPGYVANRLHEALLAEAIRCVTDGAATAQQVDAVVRSTFGPRFAVAGPFEVMDQTGLVVQREAFANLEASLSSPAFRVPPVLDSLISEGRTGLSAGAGFYQYEQDATEVVAERVARLQAVLAVCTPSTQEEARP</sequence>
<accession>A0ABU2BV57</accession>
<dbReference type="InterPro" id="IPR022694">
    <property type="entry name" value="3-OHacyl-CoA_DH"/>
</dbReference>
<evidence type="ECO:0000313" key="6">
    <source>
        <dbReference type="EMBL" id="MDR7362521.1"/>
    </source>
</evidence>
<dbReference type="SUPFAM" id="SSF51735">
    <property type="entry name" value="NAD(P)-binding Rossmann-fold domains"/>
    <property type="match status" value="1"/>
</dbReference>
<dbReference type="RefSeq" id="WP_310301829.1">
    <property type="nucleotide sequence ID" value="NZ_BAAAPS010000008.1"/>
</dbReference>
<dbReference type="InterPro" id="IPR013328">
    <property type="entry name" value="6PGD_dom2"/>
</dbReference>